<proteinExistence type="predicted"/>
<reference evidence="2" key="1">
    <citation type="submission" date="2020-06" db="EMBL/GenBank/DDBJ databases">
        <authorList>
            <consortium name="Plant Systems Biology data submission"/>
        </authorList>
    </citation>
    <scope>NUCLEOTIDE SEQUENCE</scope>
    <source>
        <strain evidence="2">D6</strain>
    </source>
</reference>
<feature type="compositionally biased region" description="Low complexity" evidence="1">
    <location>
        <begin position="183"/>
        <end position="193"/>
    </location>
</feature>
<feature type="region of interest" description="Disordered" evidence="1">
    <location>
        <begin position="1"/>
        <end position="20"/>
    </location>
</feature>
<comment type="caution">
    <text evidence="2">The sequence shown here is derived from an EMBL/GenBank/DDBJ whole genome shotgun (WGS) entry which is preliminary data.</text>
</comment>
<feature type="compositionally biased region" description="Polar residues" evidence="1">
    <location>
        <begin position="194"/>
        <end position="207"/>
    </location>
</feature>
<evidence type="ECO:0000313" key="3">
    <source>
        <dbReference type="Proteomes" id="UP001153069"/>
    </source>
</evidence>
<feature type="compositionally biased region" description="Low complexity" evidence="1">
    <location>
        <begin position="108"/>
        <end position="128"/>
    </location>
</feature>
<sequence length="207" mass="22417">MTTTAASPTDTPLSDYFSNMDSPLGGDPFAAWDADLHPSEYGDQSGFCASHASFSDDDDDDDDAHSLSSHEDDDDDDWNIVYAASFTVVASAQNGGCCSTTTTKRRSSLTAMTSSTTSSTTLSSSTSTDCMPAAMTRRDSKVRFSEQPPQVNCYETCSRDQHSDLWFSVHELQKNICELRLESNNNNNNNSSSKPLATTAPTRSRSA</sequence>
<feature type="region of interest" description="Disordered" evidence="1">
    <location>
        <begin position="183"/>
        <end position="207"/>
    </location>
</feature>
<organism evidence="2 3">
    <name type="scientific">Seminavis robusta</name>
    <dbReference type="NCBI Taxonomy" id="568900"/>
    <lineage>
        <taxon>Eukaryota</taxon>
        <taxon>Sar</taxon>
        <taxon>Stramenopiles</taxon>
        <taxon>Ochrophyta</taxon>
        <taxon>Bacillariophyta</taxon>
        <taxon>Bacillariophyceae</taxon>
        <taxon>Bacillariophycidae</taxon>
        <taxon>Naviculales</taxon>
        <taxon>Naviculaceae</taxon>
        <taxon>Seminavis</taxon>
    </lineage>
</organism>
<feature type="region of interest" description="Disordered" evidence="1">
    <location>
        <begin position="47"/>
        <end position="73"/>
    </location>
</feature>
<gene>
    <name evidence="2" type="ORF">SEMRO_281_G107250.1</name>
</gene>
<protein>
    <submittedName>
        <fullName evidence="2">Uncharacterized protein</fullName>
    </submittedName>
</protein>
<dbReference type="Proteomes" id="UP001153069">
    <property type="component" value="Unassembled WGS sequence"/>
</dbReference>
<dbReference type="AlphaFoldDB" id="A0A9N8H9L6"/>
<accession>A0A9N8H9L6</accession>
<dbReference type="EMBL" id="CAICTM010000280">
    <property type="protein sequence ID" value="CAB9506843.1"/>
    <property type="molecule type" value="Genomic_DNA"/>
</dbReference>
<name>A0A9N8H9L6_9STRA</name>
<evidence type="ECO:0000313" key="2">
    <source>
        <dbReference type="EMBL" id="CAB9506843.1"/>
    </source>
</evidence>
<feature type="region of interest" description="Disordered" evidence="1">
    <location>
        <begin position="108"/>
        <end position="131"/>
    </location>
</feature>
<keyword evidence="3" id="KW-1185">Reference proteome</keyword>
<evidence type="ECO:0000256" key="1">
    <source>
        <dbReference type="SAM" id="MobiDB-lite"/>
    </source>
</evidence>